<reference evidence="12 13" key="1">
    <citation type="submission" date="2020-02" db="EMBL/GenBank/DDBJ databases">
        <authorList>
            <person name="Zheng R.K."/>
            <person name="Sun C.M."/>
        </authorList>
    </citation>
    <scope>NUCLEOTIDE SEQUENCE [LARGE SCALE GENOMIC DNA]</scope>
    <source>
        <strain evidence="13">zrk13</strain>
    </source>
</reference>
<dbReference type="GO" id="GO:0042802">
    <property type="term" value="F:identical protein binding"/>
    <property type="evidence" value="ECO:0007669"/>
    <property type="project" value="TreeGrafter"/>
</dbReference>
<dbReference type="RefSeq" id="WP_258877317.1">
    <property type="nucleotide sequence ID" value="NZ_CP048914.1"/>
</dbReference>
<feature type="active site" description="Proton acceptor" evidence="10">
    <location>
        <position position="144"/>
    </location>
</feature>
<evidence type="ECO:0000256" key="9">
    <source>
        <dbReference type="ARBA" id="ARBA00023152"/>
    </source>
</evidence>
<dbReference type="GO" id="GO:0046872">
    <property type="term" value="F:metal ion binding"/>
    <property type="evidence" value="ECO:0007669"/>
    <property type="project" value="UniProtKB-KW"/>
</dbReference>
<feature type="site" description="Important for substrate specificity; cannot use PPi as phosphoryl donor" evidence="10">
    <location>
        <position position="121"/>
    </location>
</feature>
<keyword evidence="6 10" id="KW-0479">Metal-binding</keyword>
<evidence type="ECO:0000259" key="11">
    <source>
        <dbReference type="Pfam" id="PF00365"/>
    </source>
</evidence>
<dbReference type="Pfam" id="PF00365">
    <property type="entry name" value="PFK"/>
    <property type="match status" value="1"/>
</dbReference>
<dbReference type="UniPathway" id="UPA00109">
    <property type="reaction ID" value="UER00182"/>
</dbReference>
<dbReference type="GO" id="GO:0005945">
    <property type="term" value="C:6-phosphofructokinase complex"/>
    <property type="evidence" value="ECO:0007669"/>
    <property type="project" value="TreeGrafter"/>
</dbReference>
<keyword evidence="13" id="KW-1185">Reference proteome</keyword>
<dbReference type="GO" id="GO:0016208">
    <property type="term" value="F:AMP binding"/>
    <property type="evidence" value="ECO:0007669"/>
    <property type="project" value="TreeGrafter"/>
</dbReference>
<dbReference type="Gene3D" id="3.40.50.460">
    <property type="entry name" value="Phosphofructokinase domain"/>
    <property type="match status" value="1"/>
</dbReference>
<gene>
    <name evidence="10" type="primary">pfkA</name>
    <name evidence="12" type="ORF">G4Z02_07105</name>
</gene>
<organism evidence="12 13">
    <name type="scientific">Candidatus Xianfuyuplasma coldseepsis</name>
    <dbReference type="NCBI Taxonomy" id="2782163"/>
    <lineage>
        <taxon>Bacteria</taxon>
        <taxon>Bacillati</taxon>
        <taxon>Mycoplasmatota</taxon>
        <taxon>Mollicutes</taxon>
        <taxon>Candidatus Izemoplasmatales</taxon>
        <taxon>Candidatus Izemoplasmataceae</taxon>
        <taxon>Candidatus Xianfuyuplasma</taxon>
    </lineage>
</organism>
<feature type="binding site" evidence="10">
    <location>
        <position position="15"/>
    </location>
    <ligand>
        <name>ATP</name>
        <dbReference type="ChEBI" id="CHEBI:30616"/>
    </ligand>
</feature>
<dbReference type="PIRSF" id="PIRSF000532">
    <property type="entry name" value="ATP_PFK_prok"/>
    <property type="match status" value="1"/>
</dbReference>
<proteinExistence type="inferred from homology"/>
<comment type="caution">
    <text evidence="10">Lacks conserved residue(s) required for the propagation of feature annotation.</text>
</comment>
<dbReference type="InterPro" id="IPR012003">
    <property type="entry name" value="ATP_PFK_prok-type"/>
</dbReference>
<keyword evidence="9 10" id="KW-0324">Glycolysis</keyword>
<evidence type="ECO:0000256" key="6">
    <source>
        <dbReference type="ARBA" id="ARBA00022723"/>
    </source>
</evidence>
<feature type="binding site" description="in other chain" evidence="10">
    <location>
        <begin position="290"/>
        <end position="293"/>
    </location>
    <ligand>
        <name>substrate</name>
        <note>ligand shared between dimeric partners</note>
    </ligand>
</feature>
<evidence type="ECO:0000313" key="12">
    <source>
        <dbReference type="EMBL" id="QMS85518.1"/>
    </source>
</evidence>
<keyword evidence="7 10" id="KW-0418">Kinase</keyword>
<dbReference type="PANTHER" id="PTHR13697:SF52">
    <property type="entry name" value="ATP-DEPENDENT 6-PHOSPHOFRUCTOKINASE 3"/>
    <property type="match status" value="1"/>
</dbReference>
<comment type="subcellular location">
    <subcellularLocation>
        <location evidence="2 10">Cytoplasm</location>
    </subcellularLocation>
</comment>
<dbReference type="GO" id="GO:0005524">
    <property type="term" value="F:ATP binding"/>
    <property type="evidence" value="ECO:0007669"/>
    <property type="project" value="UniProtKB-KW"/>
</dbReference>
<comment type="pathway">
    <text evidence="3 10">Carbohydrate degradation; glycolysis; D-glyceraldehyde 3-phosphate and glycerone phosphate from D-glucose: step 3/4.</text>
</comment>
<feature type="domain" description="Phosphofructokinase" evidence="11">
    <location>
        <begin position="7"/>
        <end position="316"/>
    </location>
</feature>
<dbReference type="InterPro" id="IPR022953">
    <property type="entry name" value="ATP_PFK"/>
</dbReference>
<protein>
    <recommendedName>
        <fullName evidence="10">ATP-dependent 6-phosphofructokinase</fullName>
        <shortName evidence="10">ATP-PFK</shortName>
        <shortName evidence="10">Phosphofructokinase</shortName>
        <ecNumber evidence="10">2.7.1.11</ecNumber>
    </recommendedName>
    <alternativeName>
        <fullName evidence="10">Phosphohexokinase</fullName>
    </alternativeName>
</protein>
<dbReference type="Proteomes" id="UP000514720">
    <property type="component" value="Chromosome"/>
</dbReference>
<feature type="binding site" evidence="10">
    <location>
        <position position="120"/>
    </location>
    <ligand>
        <name>Mg(2+)</name>
        <dbReference type="ChEBI" id="CHEBI:18420"/>
        <note>catalytic</note>
    </ligand>
</feature>
<dbReference type="InterPro" id="IPR035966">
    <property type="entry name" value="PKF_sf"/>
</dbReference>
<dbReference type="PRINTS" id="PR00476">
    <property type="entry name" value="PHFRCTKINASE"/>
</dbReference>
<dbReference type="GO" id="GO:0006002">
    <property type="term" value="P:fructose 6-phosphate metabolic process"/>
    <property type="evidence" value="ECO:0007669"/>
    <property type="project" value="InterPro"/>
</dbReference>
<evidence type="ECO:0000313" key="13">
    <source>
        <dbReference type="Proteomes" id="UP000514720"/>
    </source>
</evidence>
<feature type="binding site" evidence="10">
    <location>
        <position position="284"/>
    </location>
    <ligand>
        <name>substrate</name>
        <note>ligand shared between dimeric partners</note>
    </ligand>
</feature>
<evidence type="ECO:0000256" key="5">
    <source>
        <dbReference type="ARBA" id="ARBA00022679"/>
    </source>
</evidence>
<keyword evidence="10" id="KW-0547">Nucleotide-binding</keyword>
<evidence type="ECO:0000256" key="8">
    <source>
        <dbReference type="ARBA" id="ARBA00022842"/>
    </source>
</evidence>
<evidence type="ECO:0000256" key="2">
    <source>
        <dbReference type="ARBA" id="ARBA00004496"/>
    </source>
</evidence>
<accession>A0A7L7KUR9</accession>
<dbReference type="SUPFAM" id="SSF53784">
    <property type="entry name" value="Phosphofructokinase"/>
    <property type="match status" value="1"/>
</dbReference>
<feature type="binding site" evidence="10">
    <location>
        <position position="179"/>
    </location>
    <ligand>
        <name>substrate</name>
        <note>ligand shared between dimeric partners</note>
    </ligand>
</feature>
<keyword evidence="4 10" id="KW-0963">Cytoplasm</keyword>
<comment type="function">
    <text evidence="10">Catalyzes the phosphorylation of D-fructose 6-phosphate to fructose 1,6-bisphosphate by ATP, the first committing step of glycolysis.</text>
</comment>
<evidence type="ECO:0000256" key="1">
    <source>
        <dbReference type="ARBA" id="ARBA00001946"/>
    </source>
</evidence>
<keyword evidence="5 10" id="KW-0808">Transferase</keyword>
<dbReference type="GO" id="GO:0061621">
    <property type="term" value="P:canonical glycolysis"/>
    <property type="evidence" value="ECO:0007669"/>
    <property type="project" value="TreeGrafter"/>
</dbReference>
<dbReference type="GO" id="GO:0003872">
    <property type="term" value="F:6-phosphofructokinase activity"/>
    <property type="evidence" value="ECO:0007669"/>
    <property type="project" value="UniProtKB-UniRule"/>
</dbReference>
<comment type="similarity">
    <text evidence="10">Belongs to the phosphofructokinase type A (PFKA) family. Mixed-substrate PFK group III subfamily.</text>
</comment>
<dbReference type="Gene3D" id="3.40.50.450">
    <property type="match status" value="1"/>
</dbReference>
<feature type="binding site" evidence="10">
    <location>
        <begin position="78"/>
        <end position="79"/>
    </location>
    <ligand>
        <name>ATP</name>
        <dbReference type="ChEBI" id="CHEBI:30616"/>
    </ligand>
</feature>
<dbReference type="FunFam" id="3.40.50.460:FF:000002">
    <property type="entry name" value="ATP-dependent 6-phosphofructokinase"/>
    <property type="match status" value="1"/>
</dbReference>
<evidence type="ECO:0000256" key="7">
    <source>
        <dbReference type="ARBA" id="ARBA00022777"/>
    </source>
</evidence>
<dbReference type="PANTHER" id="PTHR13697">
    <property type="entry name" value="PHOSPHOFRUCTOKINASE"/>
    <property type="match status" value="1"/>
</dbReference>
<evidence type="ECO:0000256" key="10">
    <source>
        <dbReference type="HAMAP-Rule" id="MF_01976"/>
    </source>
</evidence>
<keyword evidence="10" id="KW-0067">ATP-binding</keyword>
<evidence type="ECO:0000256" key="3">
    <source>
        <dbReference type="ARBA" id="ARBA00004679"/>
    </source>
</evidence>
<comment type="catalytic activity">
    <reaction evidence="10">
        <text>beta-D-fructose 6-phosphate + ATP = beta-D-fructose 1,6-bisphosphate + ADP + H(+)</text>
        <dbReference type="Rhea" id="RHEA:16109"/>
        <dbReference type="ChEBI" id="CHEBI:15378"/>
        <dbReference type="ChEBI" id="CHEBI:30616"/>
        <dbReference type="ChEBI" id="CHEBI:32966"/>
        <dbReference type="ChEBI" id="CHEBI:57634"/>
        <dbReference type="ChEBI" id="CHEBI:456216"/>
        <dbReference type="EC" id="2.7.1.11"/>
    </reaction>
</comment>
<feature type="binding site" evidence="10">
    <location>
        <begin position="119"/>
        <end position="122"/>
    </location>
    <ligand>
        <name>ATP</name>
        <dbReference type="ChEBI" id="CHEBI:30616"/>
    </ligand>
</feature>
<dbReference type="NCBIfam" id="NF002872">
    <property type="entry name" value="PRK03202.1"/>
    <property type="match status" value="1"/>
</dbReference>
<feature type="binding site" description="in other chain" evidence="10">
    <location>
        <position position="239"/>
    </location>
    <ligand>
        <name>substrate</name>
        <note>ligand shared between dimeric partners</note>
    </ligand>
</feature>
<dbReference type="AlphaFoldDB" id="A0A7L7KUR9"/>
<keyword evidence="8 10" id="KW-0460">Magnesium</keyword>
<dbReference type="InterPro" id="IPR000023">
    <property type="entry name" value="Phosphofructokinase_dom"/>
</dbReference>
<feature type="binding site" description="in other chain" evidence="10">
    <location>
        <begin position="186"/>
        <end position="188"/>
    </location>
    <ligand>
        <name>substrate</name>
        <note>ligand shared between dimeric partners</note>
    </ligand>
</feature>
<dbReference type="HAMAP" id="MF_01976">
    <property type="entry name" value="Phosphofructokinase_III"/>
    <property type="match status" value="1"/>
</dbReference>
<dbReference type="EMBL" id="CP048914">
    <property type="protein sequence ID" value="QMS85518.1"/>
    <property type="molecule type" value="Genomic_DNA"/>
</dbReference>
<dbReference type="KEGG" id="xcl:G4Z02_07105"/>
<name>A0A7L7KUR9_9MOLU</name>
<sequence>MSKKIRKIRIITGGGDCSGLNAVINGITKTAVNKYGLEVVGFTRGFAGLYKNDYRPLGLRSVSGIMHEGGTILKSSNKDNLFNYPYRNADGTIVYKDVSDEAVQNLKYLGIDALIVIGGDGTLTSARDFARKGIPVVGVPKTIDNDLPATDVTFGYNTSLETITDALDKIHTTAYSHDRVMVVEVMGRHSGWLALEGGLAGSADVILIPEIPYDLSSVVEKIRQRDAFGRNFSIIVVSEGAKPKDGEVHVREIVEDSADSVRLGGIGQVITDQLAKLVPEHEVRYTNLAYIQRGGITSQFDRALGLLFGVNAVDLLMNGGSGRMVQLKSRKITSIPLTEVVGDGPVGETSRGGGKTVDPDGQYVQAAKSIGICFGDRYRFEEADE</sequence>
<feature type="binding site" description="in other chain" evidence="10">
    <location>
        <begin position="142"/>
        <end position="144"/>
    </location>
    <ligand>
        <name>substrate</name>
        <note>ligand shared between dimeric partners</note>
    </ligand>
</feature>
<dbReference type="EC" id="2.7.1.11" evidence="10"/>
<comment type="cofactor">
    <cofactor evidence="1 10">
        <name>Mg(2+)</name>
        <dbReference type="ChEBI" id="CHEBI:18420"/>
    </cofactor>
</comment>
<dbReference type="GO" id="GO:0047334">
    <property type="term" value="F:diphosphate-fructose-6-phosphate 1-phosphotransferase activity"/>
    <property type="evidence" value="ECO:0007669"/>
    <property type="project" value="InterPro"/>
</dbReference>
<comment type="subunit">
    <text evidence="10">Homodimer or homotetramer.</text>
</comment>
<dbReference type="GO" id="GO:0048029">
    <property type="term" value="F:monosaccharide binding"/>
    <property type="evidence" value="ECO:0007669"/>
    <property type="project" value="TreeGrafter"/>
</dbReference>
<dbReference type="GO" id="GO:0030388">
    <property type="term" value="P:fructose 1,6-bisphosphate metabolic process"/>
    <property type="evidence" value="ECO:0007669"/>
    <property type="project" value="TreeGrafter"/>
</dbReference>
<dbReference type="GO" id="GO:0070095">
    <property type="term" value="F:fructose-6-phosphate binding"/>
    <property type="evidence" value="ECO:0007669"/>
    <property type="project" value="TreeGrafter"/>
</dbReference>
<evidence type="ECO:0000256" key="4">
    <source>
        <dbReference type="ARBA" id="ARBA00022490"/>
    </source>
</evidence>
<dbReference type="InterPro" id="IPR012829">
    <property type="entry name" value="Phosphofructokinase_III"/>
</dbReference>